<comment type="caution">
    <text evidence="1">The sequence shown here is derived from an EMBL/GenBank/DDBJ whole genome shotgun (WGS) entry which is preliminary data.</text>
</comment>
<proteinExistence type="predicted"/>
<evidence type="ECO:0000313" key="2">
    <source>
        <dbReference type="Proteomes" id="UP001205906"/>
    </source>
</evidence>
<reference evidence="1 2" key="1">
    <citation type="submission" date="2022-06" db="EMBL/GenBank/DDBJ databases">
        <title>Mesorhizobium sp. strain RP14 Genome sequencing and assembly.</title>
        <authorList>
            <person name="Kim I."/>
        </authorList>
    </citation>
    <scope>NUCLEOTIDE SEQUENCE [LARGE SCALE GENOMIC DNA]</scope>
    <source>
        <strain evidence="2">RP14(2022)</strain>
    </source>
</reference>
<evidence type="ECO:0000313" key="1">
    <source>
        <dbReference type="EMBL" id="MCO6051673.1"/>
    </source>
</evidence>
<sequence length="164" mass="16653">MIEGEFVVLGTASPAREPANPLHMVSTRNDPEGRPPAAVKRGGALFWCCGALAISASFLLSGGAALFLPNASEPELRGALSLETSAVRVEQNGAVRISAKARNGGTGPLALPPLALSVKSGESSFLYPLPPPAGLVPAGGQMSFETRLASPAKGIANAQLVLAN</sequence>
<gene>
    <name evidence="1" type="ORF">NGM99_17955</name>
</gene>
<keyword evidence="2" id="KW-1185">Reference proteome</keyword>
<dbReference type="Proteomes" id="UP001205906">
    <property type="component" value="Unassembled WGS sequence"/>
</dbReference>
<dbReference type="EMBL" id="JAMXQS010000008">
    <property type="protein sequence ID" value="MCO6051673.1"/>
    <property type="molecule type" value="Genomic_DNA"/>
</dbReference>
<name>A0ABT1CAF6_9HYPH</name>
<protein>
    <recommendedName>
        <fullName evidence="3">DUF3426 domain-containing protein</fullName>
    </recommendedName>
</protein>
<organism evidence="1 2">
    <name type="scientific">Mesorhizobium liriopis</name>
    <dbReference type="NCBI Taxonomy" id="2953882"/>
    <lineage>
        <taxon>Bacteria</taxon>
        <taxon>Pseudomonadati</taxon>
        <taxon>Pseudomonadota</taxon>
        <taxon>Alphaproteobacteria</taxon>
        <taxon>Hyphomicrobiales</taxon>
        <taxon>Phyllobacteriaceae</taxon>
        <taxon>Mesorhizobium</taxon>
    </lineage>
</organism>
<accession>A0ABT1CAF6</accession>
<evidence type="ECO:0008006" key="3">
    <source>
        <dbReference type="Google" id="ProtNLM"/>
    </source>
</evidence>